<dbReference type="InterPro" id="IPR050432">
    <property type="entry name" value="FAD-linked_Oxidoreductases_BP"/>
</dbReference>
<comment type="cofactor">
    <cofactor evidence="1">
        <name>FAD</name>
        <dbReference type="ChEBI" id="CHEBI:57692"/>
    </cofactor>
</comment>
<dbReference type="PANTHER" id="PTHR13878">
    <property type="entry name" value="GULONOLACTONE OXIDASE"/>
    <property type="match status" value="1"/>
</dbReference>
<dbReference type="PANTHER" id="PTHR13878:SF53">
    <property type="entry name" value="CYTOKININ DEHYDROGENASE 6"/>
    <property type="match status" value="1"/>
</dbReference>
<dbReference type="GO" id="GO:0019139">
    <property type="term" value="F:cytokinin dehydrogenase activity"/>
    <property type="evidence" value="ECO:0007669"/>
    <property type="project" value="InterPro"/>
</dbReference>
<dbReference type="Gene3D" id="3.30.465.10">
    <property type="match status" value="1"/>
</dbReference>
<dbReference type="Pfam" id="PF01565">
    <property type="entry name" value="FAD_binding_4"/>
    <property type="match status" value="1"/>
</dbReference>
<dbReference type="Pfam" id="PF09265">
    <property type="entry name" value="Cytokin-bind"/>
    <property type="match status" value="1"/>
</dbReference>
<evidence type="ECO:0000256" key="2">
    <source>
        <dbReference type="ARBA" id="ARBA00005466"/>
    </source>
</evidence>
<dbReference type="SUPFAM" id="SSF55103">
    <property type="entry name" value="FAD-linked oxidases, C-terminal domain"/>
    <property type="match status" value="1"/>
</dbReference>
<dbReference type="AlphaFoldDB" id="Q84HB2"/>
<keyword evidence="3" id="KW-0285">Flavoprotein</keyword>
<dbReference type="InterPro" id="IPR016167">
    <property type="entry name" value="FAD-bd_PCMH_sub1"/>
</dbReference>
<dbReference type="SMR" id="Q84HB2"/>
<name>Q84HB2_STRCZ</name>
<keyword evidence="5" id="KW-0560">Oxidoreductase</keyword>
<dbReference type="SUPFAM" id="SSF56176">
    <property type="entry name" value="FAD-binding/transporter-associated domain-like"/>
    <property type="match status" value="1"/>
</dbReference>
<keyword evidence="4" id="KW-0274">FAD</keyword>
<dbReference type="InterPro" id="IPR015345">
    <property type="entry name" value="Cytokinin_DH_FAD/cytokin-bd"/>
</dbReference>
<dbReference type="GO" id="GO:0071949">
    <property type="term" value="F:FAD binding"/>
    <property type="evidence" value="ECO:0007669"/>
    <property type="project" value="InterPro"/>
</dbReference>
<feature type="domain" description="FAD-binding PCMH-type" evidence="6">
    <location>
        <begin position="61"/>
        <end position="231"/>
    </location>
</feature>
<dbReference type="InterPro" id="IPR036318">
    <property type="entry name" value="FAD-bd_PCMH-like_sf"/>
</dbReference>
<dbReference type="PROSITE" id="PS51387">
    <property type="entry name" value="FAD_PCMH"/>
    <property type="match status" value="1"/>
</dbReference>
<sequence length="458" mass="48784">MPSGTFKDQARAVGPAGSRLVTGILSRSGPFSRLGLPLLRGTLSTRDSDLTAAARDFGNRIHLRPVAVLHPADAEDVATIVRFGRENGFAVVPRGAACSVDGQAQTSDGIVVDLSSLSAVGEPAPSLVRVDGGARWRAVLEATLPCGRVPLVVPDHLGLSVGGTLSVGGIGGTSHRYGSVADNVLELEVVTASGDLLTCSPVRRPELFDAVRGSLGRYGIITGATLALTGARSSARTYRLVYHDCAAFLADQQRLVHERRFEHVEGHAHRSGTSGWLFVLEAMQSFDTPHEPDDTALLEGLTHHHVDTIETVSYRDFLGRVAPLEARQRALGSWQHHPHPRCNVLLPGLEAEALITRTLAGLTEEDIGPGGSVLLYPIPTARLAAPHVPKARDALTVVFGLQRTAPPDQPELLDRMVRDNLALRAAARKAGGADYAYAATHCEAPDAYESFGRTPQSR</sequence>
<dbReference type="InterPro" id="IPR016166">
    <property type="entry name" value="FAD-bd_PCMH"/>
</dbReference>
<evidence type="ECO:0000313" key="7">
    <source>
        <dbReference type="EMBL" id="AAM78001.1"/>
    </source>
</evidence>
<dbReference type="EMBL" id="AY117439">
    <property type="protein sequence ID" value="AAM78001.1"/>
    <property type="molecule type" value="Genomic_DNA"/>
</dbReference>
<evidence type="ECO:0000259" key="6">
    <source>
        <dbReference type="PROSITE" id="PS51387"/>
    </source>
</evidence>
<comment type="similarity">
    <text evidence="2">Belongs to the oxygen-dependent FAD-linked oxidoreductase family.</text>
</comment>
<dbReference type="Gene3D" id="3.30.43.10">
    <property type="entry name" value="Uridine Diphospho-n-acetylenolpyruvylglucosamine Reductase, domain 2"/>
    <property type="match status" value="1"/>
</dbReference>
<reference evidence="7" key="1">
    <citation type="journal article" date="2005" name="Chem. Biol.">
        <title>The neocarzinostatin biosynthetic gene cluster from Streptomyces carzinostaticus ATCC 15944 involving two iterative type I polyketide synthases.</title>
        <authorList>
            <person name="Liu W."/>
            <person name="Nonaka K."/>
            <person name="Nie L."/>
            <person name="Zhang J."/>
            <person name="Christenson S.D."/>
            <person name="Bae J."/>
            <person name="Van Lanen S.G."/>
            <person name="Zazopoulos E."/>
            <person name="Farnet C.M."/>
            <person name="Yang C.F."/>
            <person name="Shen B."/>
        </authorList>
    </citation>
    <scope>NUCLEOTIDE SEQUENCE</scope>
    <source>
        <strain evidence="7">ATCC 15944</strain>
    </source>
</reference>
<organism evidence="7">
    <name type="scientific">Streptomyces carzinostaticus subsp. neocarzinostaticus</name>
    <dbReference type="NCBI Taxonomy" id="167636"/>
    <lineage>
        <taxon>Bacteria</taxon>
        <taxon>Bacillati</taxon>
        <taxon>Actinomycetota</taxon>
        <taxon>Actinomycetes</taxon>
        <taxon>Kitasatosporales</taxon>
        <taxon>Streptomycetaceae</taxon>
        <taxon>Streptomyces</taxon>
    </lineage>
</organism>
<evidence type="ECO:0000256" key="4">
    <source>
        <dbReference type="ARBA" id="ARBA00022827"/>
    </source>
</evidence>
<dbReference type="InterPro" id="IPR006094">
    <property type="entry name" value="Oxid_FAD_bind_N"/>
</dbReference>
<dbReference type="GO" id="GO:0009690">
    <property type="term" value="P:cytokinin metabolic process"/>
    <property type="evidence" value="ECO:0007669"/>
    <property type="project" value="InterPro"/>
</dbReference>
<dbReference type="InterPro" id="IPR016170">
    <property type="entry name" value="Cytok_DH_C_sf"/>
</dbReference>
<dbReference type="InterPro" id="IPR016169">
    <property type="entry name" value="FAD-bd_PCMH_sub2"/>
</dbReference>
<dbReference type="InterPro" id="IPR016164">
    <property type="entry name" value="FAD-linked_Oxase-like_C"/>
</dbReference>
<evidence type="ECO:0000256" key="1">
    <source>
        <dbReference type="ARBA" id="ARBA00001974"/>
    </source>
</evidence>
<evidence type="ECO:0000256" key="5">
    <source>
        <dbReference type="ARBA" id="ARBA00023002"/>
    </source>
</evidence>
<accession>Q84HB2</accession>
<protein>
    <submittedName>
        <fullName evidence="7">Oxidase</fullName>
    </submittedName>
</protein>
<proteinExistence type="inferred from homology"/>
<dbReference type="Gene3D" id="3.40.462.10">
    <property type="entry name" value="FAD-linked oxidases, C-terminal domain"/>
    <property type="match status" value="1"/>
</dbReference>
<evidence type="ECO:0000256" key="3">
    <source>
        <dbReference type="ARBA" id="ARBA00022630"/>
    </source>
</evidence>